<reference evidence="1 2" key="1">
    <citation type="submission" date="2016-12" db="EMBL/GenBank/DDBJ databases">
        <title>Study of bacterial adaptation to deep sea.</title>
        <authorList>
            <person name="Song J."/>
            <person name="Yoshizawa S."/>
            <person name="Kogure K."/>
        </authorList>
    </citation>
    <scope>NUCLEOTIDE SEQUENCE [LARGE SCALE GENOMIC DNA]</scope>
    <source>
        <strain evidence="1 2">SAORIC-165</strain>
    </source>
</reference>
<evidence type="ECO:0000313" key="2">
    <source>
        <dbReference type="Proteomes" id="UP000239907"/>
    </source>
</evidence>
<gene>
    <name evidence="1" type="ORF">BSZ32_07235</name>
</gene>
<sequence>MGASNPLMREVTKKLTGIFLFCVMTIVVALETPALKYCLCDSSFVMSDCACEDELVTQETSCSSCCSVEPVTKPDCKTHGEKEDCILSFTMDLGEYHQGSNFEFSPLDTLVLLPPVDYLLVDHFVPEQVYHTRGSPESPPPLASVPLFVRHSVFLL</sequence>
<organism evidence="1 2">
    <name type="scientific">Rubritalea profundi</name>
    <dbReference type="NCBI Taxonomy" id="1658618"/>
    <lineage>
        <taxon>Bacteria</taxon>
        <taxon>Pseudomonadati</taxon>
        <taxon>Verrucomicrobiota</taxon>
        <taxon>Verrucomicrobiia</taxon>
        <taxon>Verrucomicrobiales</taxon>
        <taxon>Rubritaleaceae</taxon>
        <taxon>Rubritalea</taxon>
    </lineage>
</organism>
<dbReference type="EMBL" id="MQWA01000001">
    <property type="protein sequence ID" value="PQJ28325.1"/>
    <property type="molecule type" value="Genomic_DNA"/>
</dbReference>
<name>A0A2S7U003_9BACT</name>
<dbReference type="Proteomes" id="UP000239907">
    <property type="component" value="Unassembled WGS sequence"/>
</dbReference>
<proteinExistence type="predicted"/>
<keyword evidence="2" id="KW-1185">Reference proteome</keyword>
<evidence type="ECO:0000313" key="1">
    <source>
        <dbReference type="EMBL" id="PQJ28325.1"/>
    </source>
</evidence>
<protein>
    <submittedName>
        <fullName evidence="1">Uncharacterized protein</fullName>
    </submittedName>
</protein>
<accession>A0A2S7U003</accession>
<dbReference type="AlphaFoldDB" id="A0A2S7U003"/>
<comment type="caution">
    <text evidence="1">The sequence shown here is derived from an EMBL/GenBank/DDBJ whole genome shotgun (WGS) entry which is preliminary data.</text>
</comment>